<keyword evidence="3" id="KW-1185">Reference proteome</keyword>
<dbReference type="Proteomes" id="UP001303046">
    <property type="component" value="Unassembled WGS sequence"/>
</dbReference>
<evidence type="ECO:0000313" key="3">
    <source>
        <dbReference type="Proteomes" id="UP001303046"/>
    </source>
</evidence>
<sequence length="70" mass="7749">MNRCVANRAHSRRRPHSTDLTRHVRSAAKELDNSPSLCIESSLDCLLNVGTKLNLNLKNGSELTYGPTNT</sequence>
<name>A0ABR1BI43_NECAM</name>
<dbReference type="EMBL" id="JAVFWL010000001">
    <property type="protein sequence ID" value="KAK6726169.1"/>
    <property type="molecule type" value="Genomic_DNA"/>
</dbReference>
<protein>
    <submittedName>
        <fullName evidence="2">Uncharacterized protein</fullName>
    </submittedName>
</protein>
<feature type="region of interest" description="Disordered" evidence="1">
    <location>
        <begin position="1"/>
        <end position="20"/>
    </location>
</feature>
<evidence type="ECO:0000256" key="1">
    <source>
        <dbReference type="SAM" id="MobiDB-lite"/>
    </source>
</evidence>
<reference evidence="2 3" key="1">
    <citation type="submission" date="2023-08" db="EMBL/GenBank/DDBJ databases">
        <title>A Necator americanus chromosomal reference genome.</title>
        <authorList>
            <person name="Ilik V."/>
            <person name="Petrzelkova K.J."/>
            <person name="Pardy F."/>
            <person name="Fuh T."/>
            <person name="Niatou-Singa F.S."/>
            <person name="Gouil Q."/>
            <person name="Baker L."/>
            <person name="Ritchie M.E."/>
            <person name="Jex A.R."/>
            <person name="Gazzola D."/>
            <person name="Li H."/>
            <person name="Toshio Fujiwara R."/>
            <person name="Zhan B."/>
            <person name="Aroian R.V."/>
            <person name="Pafco B."/>
            <person name="Schwarz E.M."/>
        </authorList>
    </citation>
    <scope>NUCLEOTIDE SEQUENCE [LARGE SCALE GENOMIC DNA]</scope>
    <source>
        <strain evidence="2 3">Aroian</strain>
        <tissue evidence="2">Whole animal</tissue>
    </source>
</reference>
<evidence type="ECO:0000313" key="2">
    <source>
        <dbReference type="EMBL" id="KAK6726169.1"/>
    </source>
</evidence>
<proteinExistence type="predicted"/>
<accession>A0ABR1BI43</accession>
<gene>
    <name evidence="2" type="primary">Necator_chrI.g594</name>
    <name evidence="2" type="ORF">RB195_004472</name>
</gene>
<comment type="caution">
    <text evidence="2">The sequence shown here is derived from an EMBL/GenBank/DDBJ whole genome shotgun (WGS) entry which is preliminary data.</text>
</comment>
<organism evidence="2 3">
    <name type="scientific">Necator americanus</name>
    <name type="common">Human hookworm</name>
    <dbReference type="NCBI Taxonomy" id="51031"/>
    <lineage>
        <taxon>Eukaryota</taxon>
        <taxon>Metazoa</taxon>
        <taxon>Ecdysozoa</taxon>
        <taxon>Nematoda</taxon>
        <taxon>Chromadorea</taxon>
        <taxon>Rhabditida</taxon>
        <taxon>Rhabditina</taxon>
        <taxon>Rhabditomorpha</taxon>
        <taxon>Strongyloidea</taxon>
        <taxon>Ancylostomatidae</taxon>
        <taxon>Bunostominae</taxon>
        <taxon>Necator</taxon>
    </lineage>
</organism>